<dbReference type="Proteomes" id="UP000249135">
    <property type="component" value="Unassembled WGS sequence"/>
</dbReference>
<dbReference type="Gene3D" id="1.10.10.10">
    <property type="entry name" value="Winged helix-like DNA-binding domain superfamily/Winged helix DNA-binding domain"/>
    <property type="match status" value="1"/>
</dbReference>
<dbReference type="InterPro" id="IPR036388">
    <property type="entry name" value="WH-like_DNA-bd_sf"/>
</dbReference>
<dbReference type="EMBL" id="QFPP01000438">
    <property type="protein sequence ID" value="PZQ66238.1"/>
    <property type="molecule type" value="Genomic_DNA"/>
</dbReference>
<protein>
    <recommendedName>
        <fullName evidence="3">DNA primase/nucleoside triphosphatase C-terminal domain-containing protein</fullName>
    </recommendedName>
</protein>
<evidence type="ECO:0000313" key="2">
    <source>
        <dbReference type="Proteomes" id="UP000249135"/>
    </source>
</evidence>
<comment type="caution">
    <text evidence="1">The sequence shown here is derived from an EMBL/GenBank/DDBJ whole genome shotgun (WGS) entry which is preliminary data.</text>
</comment>
<gene>
    <name evidence="1" type="ORF">DI563_24095</name>
</gene>
<sequence length="144" mass="16359">MWRRLVPLPFEAKFLGDAADVDLETKLMAELPGILQMLLRGAQAYAKNGLGTCKAVQDYYRKLKESSDSVAAWIKHCCRQQRGASIPASKAFNHYERFTRQAKRKPLTNVEFKQRLKKLGFDSKRRSSGIVFLGLFLFDAEAST</sequence>
<accession>A0A2W5PND9</accession>
<reference evidence="1 2" key="1">
    <citation type="submission" date="2017-08" db="EMBL/GenBank/DDBJ databases">
        <title>Infants hospitalized years apart are colonized by the same room-sourced microbial strains.</title>
        <authorList>
            <person name="Brooks B."/>
            <person name="Olm M.R."/>
            <person name="Firek B.A."/>
            <person name="Baker R."/>
            <person name="Thomas B.C."/>
            <person name="Morowitz M.J."/>
            <person name="Banfield J.F."/>
        </authorList>
    </citation>
    <scope>NUCLEOTIDE SEQUENCE [LARGE SCALE GENOMIC DNA]</scope>
    <source>
        <strain evidence="1">S2_005_003_R2_41</strain>
    </source>
</reference>
<evidence type="ECO:0008006" key="3">
    <source>
        <dbReference type="Google" id="ProtNLM"/>
    </source>
</evidence>
<evidence type="ECO:0000313" key="1">
    <source>
        <dbReference type="EMBL" id="PZQ66238.1"/>
    </source>
</evidence>
<proteinExistence type="predicted"/>
<organism evidence="1 2">
    <name type="scientific">Variovorax paradoxus</name>
    <dbReference type="NCBI Taxonomy" id="34073"/>
    <lineage>
        <taxon>Bacteria</taxon>
        <taxon>Pseudomonadati</taxon>
        <taxon>Pseudomonadota</taxon>
        <taxon>Betaproteobacteria</taxon>
        <taxon>Burkholderiales</taxon>
        <taxon>Comamonadaceae</taxon>
        <taxon>Variovorax</taxon>
    </lineage>
</organism>
<dbReference type="AlphaFoldDB" id="A0A2W5PND9"/>
<name>A0A2W5PND9_VARPD</name>